<sequence length="94" mass="10780">MHNGFTIGKNTPESDTTPDVTFVCGHCSRTCLSHMGLPYKSLFARITKYEPLPGYFRTLLELCKKEKKNHQIRTIGRLLVNAPETVQKRTKKRT</sequence>
<dbReference type="Proteomes" id="UP001162480">
    <property type="component" value="Chromosome 16"/>
</dbReference>
<evidence type="ECO:0000313" key="1">
    <source>
        <dbReference type="EMBL" id="CAI9734736.1"/>
    </source>
</evidence>
<evidence type="ECO:0000313" key="2">
    <source>
        <dbReference type="Proteomes" id="UP001162480"/>
    </source>
</evidence>
<organism evidence="1 2">
    <name type="scientific">Octopus vulgaris</name>
    <name type="common">Common octopus</name>
    <dbReference type="NCBI Taxonomy" id="6645"/>
    <lineage>
        <taxon>Eukaryota</taxon>
        <taxon>Metazoa</taxon>
        <taxon>Spiralia</taxon>
        <taxon>Lophotrochozoa</taxon>
        <taxon>Mollusca</taxon>
        <taxon>Cephalopoda</taxon>
        <taxon>Coleoidea</taxon>
        <taxon>Octopodiformes</taxon>
        <taxon>Octopoda</taxon>
        <taxon>Incirrata</taxon>
        <taxon>Octopodidae</taxon>
        <taxon>Octopus</taxon>
    </lineage>
</organism>
<dbReference type="EMBL" id="OX597829">
    <property type="protein sequence ID" value="CAI9734736.1"/>
    <property type="molecule type" value="Genomic_DNA"/>
</dbReference>
<proteinExistence type="predicted"/>
<name>A0AA36FD69_OCTVU</name>
<gene>
    <name evidence="1" type="ORF">OCTVUL_1B019391</name>
</gene>
<accession>A0AA36FD69</accession>
<protein>
    <submittedName>
        <fullName evidence="1">Uncharacterized protein</fullName>
    </submittedName>
</protein>
<keyword evidence="2" id="KW-1185">Reference proteome</keyword>
<dbReference type="AlphaFoldDB" id="A0AA36FD69"/>
<reference evidence="1" key="1">
    <citation type="submission" date="2023-08" db="EMBL/GenBank/DDBJ databases">
        <authorList>
            <person name="Alioto T."/>
            <person name="Alioto T."/>
            <person name="Gomez Garrido J."/>
        </authorList>
    </citation>
    <scope>NUCLEOTIDE SEQUENCE</scope>
</reference>